<sequence>MTKVMKTPTVPTWNGSAGTWEKYQQDVMNYVDGTKWEDRYLCGPRLDVGHCMKEYFVKLRRRRGEGMAEYCLRVHESYQRLRVALARMVRKNGKDQFIPDTAMRKHLKCETGKFPKLSGTDRCGTATADGRTGGLDGGEIAAVIGSCRGDFTVDNVESALRTQWPSDENLKDKDYRKSKFIRQQVIAAAFYGDDVQTWGDGGHRTGSCPDKADPKLSQNRPAPGRGGGDGGAKLHGFILMAEYDARSDDETELQVEELGSVVDFDDPEVRMAYIVERATENGHGIMDCGATKTIGGIEAVETLNEILISRGHPPMEVDLQDRPVYKFGNGEVKRVLCRVKFTLLVQGEYVSFFVHAIDAKGIPILVSIETLNSLGAIVDFDAACGIFKKIDPFRMISFPRSRTGHLLIDLTCDLLGGTVLKYIYWLTEDLYGISNRIYGDTEQVYGSTVYLYGIS</sequence>
<accession>A0ABN9XIZ4</accession>
<protein>
    <submittedName>
        <fullName evidence="2">Uncharacterized protein</fullName>
    </submittedName>
</protein>
<evidence type="ECO:0000256" key="1">
    <source>
        <dbReference type="SAM" id="MobiDB-lite"/>
    </source>
</evidence>
<dbReference type="Proteomes" id="UP001189429">
    <property type="component" value="Unassembled WGS sequence"/>
</dbReference>
<gene>
    <name evidence="2" type="ORF">PCOR1329_LOCUS77189</name>
</gene>
<reference evidence="2" key="1">
    <citation type="submission" date="2023-10" db="EMBL/GenBank/DDBJ databases">
        <authorList>
            <person name="Chen Y."/>
            <person name="Shah S."/>
            <person name="Dougan E. K."/>
            <person name="Thang M."/>
            <person name="Chan C."/>
        </authorList>
    </citation>
    <scope>NUCLEOTIDE SEQUENCE [LARGE SCALE GENOMIC DNA]</scope>
</reference>
<keyword evidence="3" id="KW-1185">Reference proteome</keyword>
<proteinExistence type="predicted"/>
<feature type="region of interest" description="Disordered" evidence="1">
    <location>
        <begin position="201"/>
        <end position="231"/>
    </location>
</feature>
<organism evidence="2 3">
    <name type="scientific">Prorocentrum cordatum</name>
    <dbReference type="NCBI Taxonomy" id="2364126"/>
    <lineage>
        <taxon>Eukaryota</taxon>
        <taxon>Sar</taxon>
        <taxon>Alveolata</taxon>
        <taxon>Dinophyceae</taxon>
        <taxon>Prorocentrales</taxon>
        <taxon>Prorocentraceae</taxon>
        <taxon>Prorocentrum</taxon>
    </lineage>
</organism>
<comment type="caution">
    <text evidence="2">The sequence shown here is derived from an EMBL/GenBank/DDBJ whole genome shotgun (WGS) entry which is preliminary data.</text>
</comment>
<evidence type="ECO:0000313" key="2">
    <source>
        <dbReference type="EMBL" id="CAK0899746.1"/>
    </source>
</evidence>
<dbReference type="EMBL" id="CAUYUJ010020659">
    <property type="protein sequence ID" value="CAK0899746.1"/>
    <property type="molecule type" value="Genomic_DNA"/>
</dbReference>
<evidence type="ECO:0000313" key="3">
    <source>
        <dbReference type="Proteomes" id="UP001189429"/>
    </source>
</evidence>
<name>A0ABN9XIZ4_9DINO</name>